<evidence type="ECO:0000256" key="1">
    <source>
        <dbReference type="ARBA" id="ARBA00004123"/>
    </source>
</evidence>
<evidence type="ECO:0000256" key="2">
    <source>
        <dbReference type="ARBA" id="ARBA00022490"/>
    </source>
</evidence>
<dbReference type="InterPro" id="IPR029055">
    <property type="entry name" value="Ntn_hydrolases_N"/>
</dbReference>
<gene>
    <name evidence="8" type="ORF">PtA15_11A602</name>
</gene>
<keyword evidence="3" id="KW-0647">Proteasome</keyword>
<dbReference type="CDD" id="cd03758">
    <property type="entry name" value="proteasome_beta_type_2"/>
    <property type="match status" value="1"/>
</dbReference>
<keyword evidence="7" id="KW-0812">Transmembrane</keyword>
<name>A0ABY7CZ51_9BASI</name>
<comment type="subcellular location">
    <subcellularLocation>
        <location evidence="1">Nucleus</location>
    </subcellularLocation>
</comment>
<dbReference type="EMBL" id="CP110431">
    <property type="protein sequence ID" value="WAQ89910.1"/>
    <property type="molecule type" value="Genomic_DNA"/>
</dbReference>
<evidence type="ECO:0000256" key="3">
    <source>
        <dbReference type="ARBA" id="ARBA00022942"/>
    </source>
</evidence>
<dbReference type="InterPro" id="IPR035206">
    <property type="entry name" value="Proteasome_beta2"/>
</dbReference>
<dbReference type="InterPro" id="IPR001353">
    <property type="entry name" value="Proteasome_sua/b"/>
</dbReference>
<dbReference type="RefSeq" id="XP_053025465.1">
    <property type="nucleotide sequence ID" value="XM_053161528.1"/>
</dbReference>
<feature type="compositionally biased region" description="Polar residues" evidence="6">
    <location>
        <begin position="280"/>
        <end position="294"/>
    </location>
</feature>
<sequence length="373" mass="41962">MSGDRSVTPAHRWPVTAYPANPTRSRASQPTSSATGLRAFRKFSWSLQLETTAIIMECSFGITGKDYVIFASDSSANRSIVRMKANADKQKVVSKHVVMAYSGEPGDTVQFAEYVERNLRLYGIRNHVDLLPHEAASWTRNQLASSLRSRNAYSVNLLLGGFDTAEAVPLLYWIDYLGTMAQVPYAAHGYGAYFCLSTMDRFHRPDMDLQQGLELLKRCIDELSTRFIVNLGTFKTRVSPDSNNLAVATSFRIYLQHNRVRTTCTPPESKPTKNCHRDFSLTTQKSPNPRNSPTDCTRKMIGNFINIVLPVAGLMGFSTSSFMHYAFDAVLFSIYFNSFVPVKLITSPAVSKIQNKELRQVIFMGRSSIFERR</sequence>
<keyword evidence="7" id="KW-0472">Membrane</keyword>
<evidence type="ECO:0000313" key="9">
    <source>
        <dbReference type="Proteomes" id="UP001164743"/>
    </source>
</evidence>
<keyword evidence="4" id="KW-0539">Nucleus</keyword>
<dbReference type="InterPro" id="IPR016050">
    <property type="entry name" value="Proteasome_bsu_CS"/>
</dbReference>
<keyword evidence="2" id="KW-0963">Cytoplasm</keyword>
<keyword evidence="9" id="KW-1185">Reference proteome</keyword>
<feature type="region of interest" description="Disordered" evidence="6">
    <location>
        <begin position="1"/>
        <end position="33"/>
    </location>
</feature>
<dbReference type="PANTHER" id="PTHR32194:SF2">
    <property type="entry name" value="PROTEASOME SUBUNIT BETA TYPE-1"/>
    <property type="match status" value="1"/>
</dbReference>
<dbReference type="GeneID" id="77802423"/>
<evidence type="ECO:0000256" key="5">
    <source>
        <dbReference type="ARBA" id="ARBA00026071"/>
    </source>
</evidence>
<keyword evidence="7" id="KW-1133">Transmembrane helix</keyword>
<evidence type="ECO:0000313" key="8">
    <source>
        <dbReference type="EMBL" id="WAQ89910.1"/>
    </source>
</evidence>
<organism evidence="8 9">
    <name type="scientific">Puccinia triticina</name>
    <dbReference type="NCBI Taxonomy" id="208348"/>
    <lineage>
        <taxon>Eukaryota</taxon>
        <taxon>Fungi</taxon>
        <taxon>Dikarya</taxon>
        <taxon>Basidiomycota</taxon>
        <taxon>Pucciniomycotina</taxon>
        <taxon>Pucciniomycetes</taxon>
        <taxon>Pucciniales</taxon>
        <taxon>Pucciniaceae</taxon>
        <taxon>Puccinia</taxon>
    </lineage>
</organism>
<dbReference type="Gene3D" id="3.60.20.10">
    <property type="entry name" value="Glutamine Phosphoribosylpyrophosphate, subunit 1, domain 1"/>
    <property type="match status" value="1"/>
</dbReference>
<dbReference type="InterPro" id="IPR023333">
    <property type="entry name" value="Proteasome_suB-type"/>
</dbReference>
<reference evidence="8" key="1">
    <citation type="submission" date="2022-10" db="EMBL/GenBank/DDBJ databases">
        <title>Puccinia triticina Genome sequencing and assembly.</title>
        <authorList>
            <person name="Li C."/>
        </authorList>
    </citation>
    <scope>NUCLEOTIDE SEQUENCE</scope>
    <source>
        <strain evidence="8">Pt15</strain>
    </source>
</reference>
<evidence type="ECO:0000256" key="7">
    <source>
        <dbReference type="SAM" id="Phobius"/>
    </source>
</evidence>
<feature type="compositionally biased region" description="Polar residues" evidence="6">
    <location>
        <begin position="22"/>
        <end position="33"/>
    </location>
</feature>
<evidence type="ECO:0008006" key="10">
    <source>
        <dbReference type="Google" id="ProtNLM"/>
    </source>
</evidence>
<dbReference type="PANTHER" id="PTHR32194">
    <property type="entry name" value="METALLOPROTEASE TLDD"/>
    <property type="match status" value="1"/>
</dbReference>
<dbReference type="PROSITE" id="PS00854">
    <property type="entry name" value="PROTEASOME_BETA_1"/>
    <property type="match status" value="1"/>
</dbReference>
<dbReference type="Pfam" id="PF00227">
    <property type="entry name" value="Proteasome"/>
    <property type="match status" value="1"/>
</dbReference>
<feature type="region of interest" description="Disordered" evidence="6">
    <location>
        <begin position="265"/>
        <end position="294"/>
    </location>
</feature>
<accession>A0ABY7CZ51</accession>
<protein>
    <recommendedName>
        <fullName evidence="10">Proteasome subunit beta</fullName>
    </recommendedName>
</protein>
<dbReference type="SUPFAM" id="SSF56235">
    <property type="entry name" value="N-terminal nucleophile aminohydrolases (Ntn hydrolases)"/>
    <property type="match status" value="1"/>
</dbReference>
<evidence type="ECO:0000256" key="6">
    <source>
        <dbReference type="SAM" id="MobiDB-lite"/>
    </source>
</evidence>
<dbReference type="Proteomes" id="UP001164743">
    <property type="component" value="Chromosome 11A"/>
</dbReference>
<feature type="transmembrane region" description="Helical" evidence="7">
    <location>
        <begin position="300"/>
        <end position="319"/>
    </location>
</feature>
<comment type="subunit">
    <text evidence="5">The 26S proteasome consists of a 20S proteasome core and two 19S regulatory subunits. The 20S proteasome core is composed of 28 subunits that are arranged in four stacked rings, resulting in a barrel-shaped structure. The two end rings are each formed by seven alpha subunits, and the two central rings are each formed by seven beta subunits. The catalytic chamber with the active sites is on the inside of the barrel.</text>
</comment>
<proteinExistence type="predicted"/>
<evidence type="ECO:0000256" key="4">
    <source>
        <dbReference type="ARBA" id="ARBA00023242"/>
    </source>
</evidence>
<dbReference type="PROSITE" id="PS51476">
    <property type="entry name" value="PROTEASOME_BETA_2"/>
    <property type="match status" value="1"/>
</dbReference>